<dbReference type="PANTHER" id="PTHR24264">
    <property type="entry name" value="TRYPSIN-RELATED"/>
    <property type="match status" value="1"/>
</dbReference>
<feature type="disulfide bond" evidence="13">
    <location>
        <begin position="524"/>
        <end position="542"/>
    </location>
</feature>
<comment type="caution">
    <text evidence="14">Lacks conserved residue(s) required for the propagation of feature annotation.</text>
</comment>
<evidence type="ECO:0000256" key="15">
    <source>
        <dbReference type="SAM" id="MobiDB-lite"/>
    </source>
</evidence>
<evidence type="ECO:0000256" key="5">
    <source>
        <dbReference type="ARBA" id="ARBA00022737"/>
    </source>
</evidence>
<dbReference type="PROSITE" id="PS00134">
    <property type="entry name" value="TRYPSIN_HIS"/>
    <property type="match status" value="1"/>
</dbReference>
<keyword evidence="4" id="KW-0732">Signal</keyword>
<keyword evidence="9 14" id="KW-1015">Disulfide bond</keyword>
<dbReference type="Pfam" id="PF00089">
    <property type="entry name" value="Trypsin"/>
    <property type="match status" value="1"/>
</dbReference>
<dbReference type="PROSITE" id="PS01209">
    <property type="entry name" value="LDLRA_1"/>
    <property type="match status" value="1"/>
</dbReference>
<dbReference type="SMART" id="SM00057">
    <property type="entry name" value="FIMAC"/>
    <property type="match status" value="1"/>
</dbReference>
<dbReference type="InterPro" id="IPR018114">
    <property type="entry name" value="TRYPSIN_HIS"/>
</dbReference>
<dbReference type="Pfam" id="PF00057">
    <property type="entry name" value="Ldl_recept_a"/>
    <property type="match status" value="1"/>
</dbReference>
<evidence type="ECO:0000256" key="8">
    <source>
        <dbReference type="ARBA" id="ARBA00022859"/>
    </source>
</evidence>
<dbReference type="InterPro" id="IPR048719">
    <property type="entry name" value="CFAI_KAZAL"/>
</dbReference>
<dbReference type="Pfam" id="PF00530">
    <property type="entry name" value="SRCR"/>
    <property type="match status" value="1"/>
</dbReference>
<name>A0ABR3LCF6_9TELE</name>
<keyword evidence="8" id="KW-0391">Immunity</keyword>
<evidence type="ECO:0000313" key="18">
    <source>
        <dbReference type="EMBL" id="KAL1249213.1"/>
    </source>
</evidence>
<organism evidence="18 19">
    <name type="scientific">Cirrhinus molitorella</name>
    <name type="common">mud carp</name>
    <dbReference type="NCBI Taxonomy" id="172907"/>
    <lineage>
        <taxon>Eukaryota</taxon>
        <taxon>Metazoa</taxon>
        <taxon>Chordata</taxon>
        <taxon>Craniata</taxon>
        <taxon>Vertebrata</taxon>
        <taxon>Euteleostomi</taxon>
        <taxon>Actinopterygii</taxon>
        <taxon>Neopterygii</taxon>
        <taxon>Teleostei</taxon>
        <taxon>Ostariophysi</taxon>
        <taxon>Cypriniformes</taxon>
        <taxon>Cyprinidae</taxon>
        <taxon>Labeoninae</taxon>
        <taxon>Labeonini</taxon>
        <taxon>Cirrhinus</taxon>
    </lineage>
</organism>
<dbReference type="PRINTS" id="PR00261">
    <property type="entry name" value="LDLRECEPTOR"/>
</dbReference>
<keyword evidence="7" id="KW-0720">Serine protease</keyword>
<feature type="disulfide bond" evidence="14">
    <location>
        <begin position="445"/>
        <end position="455"/>
    </location>
</feature>
<feature type="disulfide bond" evidence="13">
    <location>
        <begin position="517"/>
        <end position="529"/>
    </location>
</feature>
<feature type="disulfide bond" evidence="13">
    <location>
        <begin position="487"/>
        <end position="505"/>
    </location>
</feature>
<dbReference type="SUPFAM" id="SSF56487">
    <property type="entry name" value="SRCR-like"/>
    <property type="match status" value="1"/>
</dbReference>
<sequence>MKAESGEEEFESEEGEELAMEEEEQANEEEEFKSEEEEAQANEEEEEANKGEEKVQEGEQDNLAPSLRMRCEQQVERMPHRGGRLAIFTAAQETLIVDMVRENNLIRLREIRDKVIADNVNVESIDDVSLATIDRALRRQKMRMKQVYRVPFERNSAQHKDLRYEYVQISVICSLLPVAEANMVRTETRDRIQVMGKNRMKPAVILEQIKAERKLLRFSSHSCLSPTCLSKQSDIRHLSTVVNHLSTNDSGTGQREEQRARIMRAVFFFTCLLFQTAWSISDEDFLGPAQCLHQNYTRISCSKVFCPPWMRCSEGQCVCKTPSKCQRRQIHACTLDGSEYFSMCQAKAISCKTKKATFSHFGHTCKVEENVIALVAVSGSHKVVEINTKLGKKLVCGKDWNMAAANVVCRVPLKVERGALKASKITYESLDKIIQWPNECMRVRCMGYELSLAECTIYNPEPIAGNAEVAVTKCYEEPKGKCKTFVCVNGKCLLNGKPCNGIDDCGDNSDEMCCQSCHDNAFRCKSGVCIPHHAVRDGIRDCLGGEDELDETDKAVVKKVEDLFSDPISEIKEIRSSAESQLQCGVPNIESVYRQEDHHSHSKRSVGWEETLPTQIQWQVAIQDDYAIHCGGVYLGGCWVLTAAHCVRSKPESFRIKLSLWRKHHSQSTTDSVPVKNIIIHHEYNPQTYANDIALMQLEKLTFSDKCMQENPAVRAVCVPWSTQQFQPNDTCTISGWGKGAILKWANVTLISDCENYYKERFLPGIECA</sequence>
<feature type="compositionally biased region" description="Acidic residues" evidence="15">
    <location>
        <begin position="1"/>
        <end position="47"/>
    </location>
</feature>
<dbReference type="EC" id="3.4.21.4" evidence="12"/>
<evidence type="ECO:0000256" key="3">
    <source>
        <dbReference type="ARBA" id="ARBA00022670"/>
    </source>
</evidence>
<evidence type="ECO:0000256" key="6">
    <source>
        <dbReference type="ARBA" id="ARBA00022801"/>
    </source>
</evidence>
<dbReference type="SMART" id="SM00192">
    <property type="entry name" value="LDLa"/>
    <property type="match status" value="2"/>
</dbReference>
<dbReference type="EMBL" id="JAYMGO010000023">
    <property type="protein sequence ID" value="KAL1249213.1"/>
    <property type="molecule type" value="Genomic_DNA"/>
</dbReference>
<dbReference type="InterPro" id="IPR048722">
    <property type="entry name" value="CFAI_FIMAC_N"/>
</dbReference>
<evidence type="ECO:0000256" key="12">
    <source>
        <dbReference type="ARBA" id="ARBA00038868"/>
    </source>
</evidence>
<protein>
    <recommendedName>
        <fullName evidence="12">trypsin</fullName>
        <ecNumber evidence="12">3.4.21.4</ecNumber>
    </recommendedName>
</protein>
<dbReference type="InterPro" id="IPR003884">
    <property type="entry name" value="FacI_MAC"/>
</dbReference>
<feature type="domain" description="Peptidase S1" evidence="16">
    <location>
        <begin position="605"/>
        <end position="769"/>
    </location>
</feature>
<comment type="caution">
    <text evidence="18">The sequence shown here is derived from an EMBL/GenBank/DDBJ whole genome shotgun (WGS) entry which is preliminary data.</text>
</comment>
<dbReference type="Pfam" id="PF21286">
    <property type="entry name" value="CFAI_FIMAC_N"/>
    <property type="match status" value="1"/>
</dbReference>
<keyword evidence="5" id="KW-0677">Repeat</keyword>
<comment type="catalytic activity">
    <reaction evidence="11">
        <text>Preferential cleavage: Arg-|-Xaa, Lys-|-Xaa.</text>
        <dbReference type="EC" id="3.4.21.4"/>
    </reaction>
</comment>
<feature type="non-terminal residue" evidence="18">
    <location>
        <position position="769"/>
    </location>
</feature>
<keyword evidence="3" id="KW-0645">Protease</keyword>
<evidence type="ECO:0000256" key="7">
    <source>
        <dbReference type="ARBA" id="ARBA00022825"/>
    </source>
</evidence>
<evidence type="ECO:0000256" key="9">
    <source>
        <dbReference type="ARBA" id="ARBA00023157"/>
    </source>
</evidence>
<dbReference type="Gene3D" id="3.30.60.30">
    <property type="match status" value="1"/>
</dbReference>
<dbReference type="PROSITE" id="PS50068">
    <property type="entry name" value="LDLRA_2"/>
    <property type="match status" value="2"/>
</dbReference>
<evidence type="ECO:0000256" key="1">
    <source>
        <dbReference type="ARBA" id="ARBA00004613"/>
    </source>
</evidence>
<reference evidence="18 19" key="1">
    <citation type="submission" date="2023-09" db="EMBL/GenBank/DDBJ databases">
        <authorList>
            <person name="Wang M."/>
        </authorList>
    </citation>
    <scope>NUCLEOTIDE SEQUENCE [LARGE SCALE GENOMIC DNA]</scope>
    <source>
        <strain evidence="18">GT-2023</strain>
        <tissue evidence="18">Liver</tissue>
    </source>
</reference>
<dbReference type="SMART" id="SM00020">
    <property type="entry name" value="Tryp_SPc"/>
    <property type="match status" value="1"/>
</dbReference>
<evidence type="ECO:0000256" key="4">
    <source>
        <dbReference type="ARBA" id="ARBA00022729"/>
    </source>
</evidence>
<dbReference type="PROSITE" id="PS50240">
    <property type="entry name" value="TRYPSIN_DOM"/>
    <property type="match status" value="1"/>
</dbReference>
<dbReference type="InterPro" id="IPR036055">
    <property type="entry name" value="LDL_receptor-like_sf"/>
</dbReference>
<evidence type="ECO:0000259" key="16">
    <source>
        <dbReference type="PROSITE" id="PS50240"/>
    </source>
</evidence>
<feature type="region of interest" description="Disordered" evidence="15">
    <location>
        <begin position="1"/>
        <end position="67"/>
    </location>
</feature>
<dbReference type="InterPro" id="IPR036772">
    <property type="entry name" value="SRCR-like_dom_sf"/>
</dbReference>
<feature type="disulfide bond" evidence="13">
    <location>
        <begin position="499"/>
        <end position="514"/>
    </location>
</feature>
<evidence type="ECO:0000256" key="2">
    <source>
        <dbReference type="ARBA" id="ARBA00022525"/>
    </source>
</evidence>
<evidence type="ECO:0000256" key="10">
    <source>
        <dbReference type="ARBA" id="ARBA00023180"/>
    </source>
</evidence>
<dbReference type="Proteomes" id="UP001558613">
    <property type="component" value="Unassembled WGS sequence"/>
</dbReference>
<dbReference type="PROSITE" id="PS50287">
    <property type="entry name" value="SRCR_2"/>
    <property type="match status" value="1"/>
</dbReference>
<feature type="compositionally biased region" description="Basic and acidic residues" evidence="15">
    <location>
        <begin position="48"/>
        <end position="57"/>
    </location>
</feature>
<evidence type="ECO:0000256" key="13">
    <source>
        <dbReference type="PROSITE-ProRule" id="PRU00124"/>
    </source>
</evidence>
<gene>
    <name evidence="18" type="ORF">QQF64_020218</name>
</gene>
<keyword evidence="2" id="KW-0964">Secreted</keyword>
<proteinExistence type="predicted"/>
<evidence type="ECO:0000259" key="17">
    <source>
        <dbReference type="PROSITE" id="PS50287"/>
    </source>
</evidence>
<keyword evidence="19" id="KW-1185">Reference proteome</keyword>
<keyword evidence="6" id="KW-0378">Hydrolase</keyword>
<dbReference type="Gene3D" id="2.40.10.10">
    <property type="entry name" value="Trypsin-like serine proteases"/>
    <property type="match status" value="1"/>
</dbReference>
<dbReference type="InterPro" id="IPR001254">
    <property type="entry name" value="Trypsin_dom"/>
</dbReference>
<dbReference type="SUPFAM" id="SSF57424">
    <property type="entry name" value="LDL receptor-like module"/>
    <property type="match status" value="2"/>
</dbReference>
<dbReference type="Gene3D" id="3.10.250.10">
    <property type="entry name" value="SRCR-like domain"/>
    <property type="match status" value="1"/>
</dbReference>
<evidence type="ECO:0000256" key="11">
    <source>
        <dbReference type="ARBA" id="ARBA00036320"/>
    </source>
</evidence>
<dbReference type="InterPro" id="IPR002172">
    <property type="entry name" value="LDrepeatLR_classA_rpt"/>
</dbReference>
<dbReference type="InterPro" id="IPR023415">
    <property type="entry name" value="LDLR_class-A_CS"/>
</dbReference>
<dbReference type="Gene3D" id="4.10.400.10">
    <property type="entry name" value="Low-density Lipoprotein Receptor"/>
    <property type="match status" value="2"/>
</dbReference>
<evidence type="ECO:0000256" key="14">
    <source>
        <dbReference type="PROSITE-ProRule" id="PRU00196"/>
    </source>
</evidence>
<dbReference type="CDD" id="cd00190">
    <property type="entry name" value="Tryp_SPc"/>
    <property type="match status" value="1"/>
</dbReference>
<dbReference type="PANTHER" id="PTHR24264:SF83">
    <property type="entry name" value="COMPLEMENT FACTOR I"/>
    <property type="match status" value="1"/>
</dbReference>
<comment type="subcellular location">
    <subcellularLocation>
        <location evidence="1">Secreted</location>
    </subcellularLocation>
</comment>
<dbReference type="InterPro" id="IPR050127">
    <property type="entry name" value="Serine_Proteases_S1"/>
</dbReference>
<feature type="domain" description="SRCR" evidence="17">
    <location>
        <begin position="372"/>
        <end position="488"/>
    </location>
</feature>
<dbReference type="CDD" id="cd00112">
    <property type="entry name" value="LDLa"/>
    <property type="match status" value="2"/>
</dbReference>
<accession>A0ABR3LCF6</accession>
<dbReference type="InterPro" id="IPR009003">
    <property type="entry name" value="Peptidase_S1_PA"/>
</dbReference>
<dbReference type="InterPro" id="IPR001190">
    <property type="entry name" value="SRCR"/>
</dbReference>
<keyword evidence="10" id="KW-0325">Glycoprotein</keyword>
<evidence type="ECO:0000313" key="19">
    <source>
        <dbReference type="Proteomes" id="UP001558613"/>
    </source>
</evidence>
<dbReference type="Pfam" id="PF21287">
    <property type="entry name" value="Kazal_CFAI"/>
    <property type="match status" value="1"/>
</dbReference>
<dbReference type="SUPFAM" id="SSF50494">
    <property type="entry name" value="Trypsin-like serine proteases"/>
    <property type="match status" value="1"/>
</dbReference>
<dbReference type="InterPro" id="IPR043504">
    <property type="entry name" value="Peptidase_S1_PA_chymotrypsin"/>
</dbReference>